<protein>
    <submittedName>
        <fullName evidence="2">Uncharacterized protein</fullName>
    </submittedName>
</protein>
<evidence type="ECO:0000313" key="3">
    <source>
        <dbReference type="Proteomes" id="UP000054498"/>
    </source>
</evidence>
<keyword evidence="3" id="KW-1185">Reference proteome</keyword>
<accession>A0A0D2L223</accession>
<proteinExistence type="predicted"/>
<dbReference type="RefSeq" id="XP_013900348.1">
    <property type="nucleotide sequence ID" value="XM_014044894.1"/>
</dbReference>
<evidence type="ECO:0000313" key="2">
    <source>
        <dbReference type="EMBL" id="KIZ01329.1"/>
    </source>
</evidence>
<feature type="region of interest" description="Disordered" evidence="1">
    <location>
        <begin position="1"/>
        <end position="58"/>
    </location>
</feature>
<dbReference type="GeneID" id="25739508"/>
<dbReference type="KEGG" id="mng:MNEG_6632"/>
<sequence>MGSHSSGKNATTRPNHGKFFGADPLVGGRGTPGGGAKRNLTHGRGHNNTGAFVHQGGPFAGATQQMVPKLPNIGRLGAMMMPPPPFNASFVPIKCSACAAPAYALIDVGVW</sequence>
<feature type="compositionally biased region" description="Gly residues" evidence="1">
    <location>
        <begin position="27"/>
        <end position="36"/>
    </location>
</feature>
<feature type="compositionally biased region" description="Polar residues" evidence="1">
    <location>
        <begin position="1"/>
        <end position="14"/>
    </location>
</feature>
<dbReference type="EMBL" id="KK101315">
    <property type="protein sequence ID" value="KIZ01329.1"/>
    <property type="molecule type" value="Genomic_DNA"/>
</dbReference>
<dbReference type="Proteomes" id="UP000054498">
    <property type="component" value="Unassembled WGS sequence"/>
</dbReference>
<evidence type="ECO:0000256" key="1">
    <source>
        <dbReference type="SAM" id="MobiDB-lite"/>
    </source>
</evidence>
<reference evidence="2 3" key="1">
    <citation type="journal article" date="2013" name="BMC Genomics">
        <title>Reconstruction of the lipid metabolism for the microalga Monoraphidium neglectum from its genome sequence reveals characteristics suitable for biofuel production.</title>
        <authorList>
            <person name="Bogen C."/>
            <person name="Al-Dilaimi A."/>
            <person name="Albersmeier A."/>
            <person name="Wichmann J."/>
            <person name="Grundmann M."/>
            <person name="Rupp O."/>
            <person name="Lauersen K.J."/>
            <person name="Blifernez-Klassen O."/>
            <person name="Kalinowski J."/>
            <person name="Goesmann A."/>
            <person name="Mussgnug J.H."/>
            <person name="Kruse O."/>
        </authorList>
    </citation>
    <scope>NUCLEOTIDE SEQUENCE [LARGE SCALE GENOMIC DNA]</scope>
    <source>
        <strain evidence="2 3">SAG 48.87</strain>
    </source>
</reference>
<organism evidence="2 3">
    <name type="scientific">Monoraphidium neglectum</name>
    <dbReference type="NCBI Taxonomy" id="145388"/>
    <lineage>
        <taxon>Eukaryota</taxon>
        <taxon>Viridiplantae</taxon>
        <taxon>Chlorophyta</taxon>
        <taxon>core chlorophytes</taxon>
        <taxon>Chlorophyceae</taxon>
        <taxon>CS clade</taxon>
        <taxon>Sphaeropleales</taxon>
        <taxon>Selenastraceae</taxon>
        <taxon>Monoraphidium</taxon>
    </lineage>
</organism>
<gene>
    <name evidence="2" type="ORF">MNEG_6632</name>
</gene>
<dbReference type="AlphaFoldDB" id="A0A0D2L223"/>
<name>A0A0D2L223_9CHLO</name>